<name>A0A8X6Q6W4_NEPPI</name>
<feature type="compositionally biased region" description="Polar residues" evidence="1">
    <location>
        <begin position="359"/>
        <end position="369"/>
    </location>
</feature>
<evidence type="ECO:0000256" key="1">
    <source>
        <dbReference type="SAM" id="MobiDB-lite"/>
    </source>
</evidence>
<feature type="compositionally biased region" description="Polar residues" evidence="1">
    <location>
        <begin position="281"/>
        <end position="292"/>
    </location>
</feature>
<organism evidence="2 3">
    <name type="scientific">Nephila pilipes</name>
    <name type="common">Giant wood spider</name>
    <name type="synonym">Nephila maculata</name>
    <dbReference type="NCBI Taxonomy" id="299642"/>
    <lineage>
        <taxon>Eukaryota</taxon>
        <taxon>Metazoa</taxon>
        <taxon>Ecdysozoa</taxon>
        <taxon>Arthropoda</taxon>
        <taxon>Chelicerata</taxon>
        <taxon>Arachnida</taxon>
        <taxon>Araneae</taxon>
        <taxon>Araneomorphae</taxon>
        <taxon>Entelegynae</taxon>
        <taxon>Araneoidea</taxon>
        <taxon>Nephilidae</taxon>
        <taxon>Nephila</taxon>
    </lineage>
</organism>
<evidence type="ECO:0000313" key="3">
    <source>
        <dbReference type="Proteomes" id="UP000887013"/>
    </source>
</evidence>
<keyword evidence="3" id="KW-1185">Reference proteome</keyword>
<sequence>MSESVNTTSSKWKSSGISGNEQTILKMDLSEERPNCESPATRDRLTFSIDRILSPDFGQRINQRSTIAKQSCLDPSFWPEANAYLCNYLKCRFSKSNEYLSFFRCANSPPYPEEGKQLFVNVHSPPLPCTKEDYSPSSCLNPEIGFYSSSISGIVPNVSNNRVQSPLSPKDLKEYQAGSITPKADVFKLHRSLERFHSPEVVPENSKDISQYAIANLNDSILSLDKLQMKADEDDDKDFKQNSTNIFPPSPKKDTGKLMSTLENSIFSSPSPDANRRNEQKTYNSTFSTSQDNQDESSTKEEAKGTFERSGESQNKHQSSDRCSLNESRCLVSPDTKPSVKGIGSSHPQLKESEIINCENKSPSPNGSPSAAFPKSTSSSKGKSPLLEQLKPDVKSDMCLTGDDAWPVWVYCSRYSPRPSSVVI</sequence>
<feature type="region of interest" description="Disordered" evidence="1">
    <location>
        <begin position="233"/>
        <end position="389"/>
    </location>
</feature>
<proteinExistence type="predicted"/>
<feature type="compositionally biased region" description="Low complexity" evidence="1">
    <location>
        <begin position="375"/>
        <end position="384"/>
    </location>
</feature>
<feature type="compositionally biased region" description="Polar residues" evidence="1">
    <location>
        <begin position="261"/>
        <end position="272"/>
    </location>
</feature>
<gene>
    <name evidence="2" type="ORF">NPIL_344711</name>
</gene>
<comment type="caution">
    <text evidence="2">The sequence shown here is derived from an EMBL/GenBank/DDBJ whole genome shotgun (WGS) entry which is preliminary data.</text>
</comment>
<protein>
    <submittedName>
        <fullName evidence="2">Uncharacterized protein</fullName>
    </submittedName>
</protein>
<dbReference type="OrthoDB" id="6432791at2759"/>
<evidence type="ECO:0000313" key="2">
    <source>
        <dbReference type="EMBL" id="GFU09757.1"/>
    </source>
</evidence>
<reference evidence="2" key="1">
    <citation type="submission" date="2020-08" db="EMBL/GenBank/DDBJ databases">
        <title>Multicomponent nature underlies the extraordinary mechanical properties of spider dragline silk.</title>
        <authorList>
            <person name="Kono N."/>
            <person name="Nakamura H."/>
            <person name="Mori M."/>
            <person name="Yoshida Y."/>
            <person name="Ohtoshi R."/>
            <person name="Malay A.D."/>
            <person name="Moran D.A.P."/>
            <person name="Tomita M."/>
            <person name="Numata K."/>
            <person name="Arakawa K."/>
        </authorList>
    </citation>
    <scope>NUCLEOTIDE SEQUENCE</scope>
</reference>
<dbReference type="EMBL" id="BMAW01078135">
    <property type="protein sequence ID" value="GFU09757.1"/>
    <property type="molecule type" value="Genomic_DNA"/>
</dbReference>
<feature type="compositionally biased region" description="Basic and acidic residues" evidence="1">
    <location>
        <begin position="297"/>
        <end position="320"/>
    </location>
</feature>
<accession>A0A8X6Q6W4</accession>
<dbReference type="Proteomes" id="UP000887013">
    <property type="component" value="Unassembled WGS sequence"/>
</dbReference>
<dbReference type="AlphaFoldDB" id="A0A8X6Q6W4"/>